<protein>
    <recommendedName>
        <fullName evidence="3">Phage portal protein</fullName>
    </recommendedName>
</protein>
<organism evidence="1 2">
    <name type="scientific">Odoribacter splanchnicus</name>
    <dbReference type="NCBI Taxonomy" id="28118"/>
    <lineage>
        <taxon>Bacteria</taxon>
        <taxon>Pseudomonadati</taxon>
        <taxon>Bacteroidota</taxon>
        <taxon>Bacteroidia</taxon>
        <taxon>Bacteroidales</taxon>
        <taxon>Odoribacteraceae</taxon>
        <taxon>Odoribacter</taxon>
    </lineage>
</organism>
<gene>
    <name evidence="1" type="ORF">DXA53_03250</name>
</gene>
<proteinExistence type="predicted"/>
<dbReference type="EMBL" id="QSCO01000003">
    <property type="protein sequence ID" value="RGY09310.1"/>
    <property type="molecule type" value="Genomic_DNA"/>
</dbReference>
<name>A0A413IFT7_9BACT</name>
<dbReference type="AlphaFoldDB" id="A0A413IFT7"/>
<sequence length="448" mass="50084">MSVKLLTSGNGTPLMAYGEKFFASTTGAPETVKSSVQTEKVEDSVKVGNYECCAWTTSNDFPQKAATIIGQTGVLSTGLKFLHRVVMGQGVFPCKVAGYDAKGNELLEVINDSQVINFLQSRTVRRYLANAYRDILKFGISFPQLIPNIAGNQIVGINAINALHCRLTKPRNGIIENCIVSGEWPDISNPQNIEVYPVLDNYDPLADLERIRYAGKIAGRSYIYPLRDEWDSSDIYPMPAWWAAKLAGWISIANKIPAFLDKAYENQISWTWHIKIPYAYWDKRYPEKDYKNPEERRQKIQEEMDAIEESLTDTKNANKAIFTHYTIGNNGRPEEQWIIEPLDNKYKADDKLVTSAAANSEILFSLMVNPNVLGAGMPGGTYAGNQGGSNIREAFLVNIAMAWLDRQNLLDPIEAMLEFNGVKDIQLRFRNTILTTLDSGSGTTKNLA</sequence>
<dbReference type="RefSeq" id="WP_118103004.1">
    <property type="nucleotide sequence ID" value="NZ_JABWDG010000016.1"/>
</dbReference>
<comment type="caution">
    <text evidence="1">The sequence shown here is derived from an EMBL/GenBank/DDBJ whole genome shotgun (WGS) entry which is preliminary data.</text>
</comment>
<reference evidence="1 2" key="1">
    <citation type="submission" date="2018-08" db="EMBL/GenBank/DDBJ databases">
        <title>A genome reference for cultivated species of the human gut microbiota.</title>
        <authorList>
            <person name="Zou Y."/>
            <person name="Xue W."/>
            <person name="Luo G."/>
        </authorList>
    </citation>
    <scope>NUCLEOTIDE SEQUENCE [LARGE SCALE GENOMIC DNA]</scope>
    <source>
        <strain evidence="1 2">OF03-11</strain>
    </source>
</reference>
<accession>A0A413IFT7</accession>
<dbReference type="Proteomes" id="UP000284434">
    <property type="component" value="Unassembled WGS sequence"/>
</dbReference>
<evidence type="ECO:0000313" key="2">
    <source>
        <dbReference type="Proteomes" id="UP000284434"/>
    </source>
</evidence>
<evidence type="ECO:0008006" key="3">
    <source>
        <dbReference type="Google" id="ProtNLM"/>
    </source>
</evidence>
<evidence type="ECO:0000313" key="1">
    <source>
        <dbReference type="EMBL" id="RGY09310.1"/>
    </source>
</evidence>